<dbReference type="Proteomes" id="UP001162501">
    <property type="component" value="Chromosome 1"/>
</dbReference>
<sequence length="148" mass="17164">MFLSPRQCIHISHIYMVPTSPQTWGISLQASPSIPHPKGLERERIQAEGSQGTAYFYSWLKNISNFSKFRLFVARRAGPRGEPGPCYLLVGQRQGRSPFPSACAWERRLLQRGREPSRSSGKTKRKMNTRISFLLVFFCLFCFFFFFF</sequence>
<proteinExistence type="predicted"/>
<organism evidence="1 2">
    <name type="scientific">Rangifer tarandus platyrhynchus</name>
    <name type="common">Svalbard reindeer</name>
    <dbReference type="NCBI Taxonomy" id="3082113"/>
    <lineage>
        <taxon>Eukaryota</taxon>
        <taxon>Metazoa</taxon>
        <taxon>Chordata</taxon>
        <taxon>Craniata</taxon>
        <taxon>Vertebrata</taxon>
        <taxon>Euteleostomi</taxon>
        <taxon>Mammalia</taxon>
        <taxon>Eutheria</taxon>
        <taxon>Laurasiatheria</taxon>
        <taxon>Artiodactyla</taxon>
        <taxon>Ruminantia</taxon>
        <taxon>Pecora</taxon>
        <taxon>Cervidae</taxon>
        <taxon>Odocoileinae</taxon>
        <taxon>Rangifer</taxon>
    </lineage>
</organism>
<protein>
    <submittedName>
        <fullName evidence="1">Uncharacterized protein</fullName>
    </submittedName>
</protein>
<evidence type="ECO:0000313" key="2">
    <source>
        <dbReference type="Proteomes" id="UP001162501"/>
    </source>
</evidence>
<reference evidence="1" key="1">
    <citation type="submission" date="2023-05" db="EMBL/GenBank/DDBJ databases">
        <authorList>
            <consortium name="ELIXIR-Norway"/>
        </authorList>
    </citation>
    <scope>NUCLEOTIDE SEQUENCE</scope>
</reference>
<evidence type="ECO:0000313" key="1">
    <source>
        <dbReference type="EMBL" id="CAM9351403.1"/>
    </source>
</evidence>
<gene>
    <name evidence="1" type="ORF">MRATA1EN22A_LOCUS1346</name>
</gene>
<dbReference type="EMBL" id="OX596085">
    <property type="protein sequence ID" value="CAM9351403.1"/>
    <property type="molecule type" value="Genomic_DNA"/>
</dbReference>
<name>A0AC59Y3J1_RANTA</name>
<reference evidence="1" key="2">
    <citation type="submission" date="2025-03" db="EMBL/GenBank/DDBJ databases">
        <authorList>
            <consortium name="ELIXIR-Norway"/>
            <consortium name="Elixir Norway"/>
        </authorList>
    </citation>
    <scope>NUCLEOTIDE SEQUENCE</scope>
</reference>
<accession>A0AC59Y3J1</accession>